<evidence type="ECO:0000256" key="5">
    <source>
        <dbReference type="ARBA" id="ARBA00023163"/>
    </source>
</evidence>
<name>A0A8T9BX32_9HELO</name>
<proteinExistence type="inferred from homology"/>
<dbReference type="PANTHER" id="PTHR13321:SF2">
    <property type="entry name" value="MEDIATOR OF RNA POLYMERASE II TRANSCRIPTION SUBUNIT 18"/>
    <property type="match status" value="1"/>
</dbReference>
<keyword evidence="6 8" id="KW-0539">Nucleus</keyword>
<evidence type="ECO:0000256" key="1">
    <source>
        <dbReference type="ARBA" id="ARBA00004123"/>
    </source>
</evidence>
<comment type="similarity">
    <text evidence="2 8">Belongs to the Mediator complex subunit 18 family.</text>
</comment>
<evidence type="ECO:0000256" key="2">
    <source>
        <dbReference type="ARBA" id="ARBA00009814"/>
    </source>
</evidence>
<comment type="caution">
    <text evidence="9">The sequence shown here is derived from an EMBL/GenBank/DDBJ whole genome shotgun (WGS) entry which is preliminary data.</text>
</comment>
<protein>
    <recommendedName>
        <fullName evidence="3 8">Mediator of RNA polymerase II transcription subunit 18</fullName>
    </recommendedName>
    <alternativeName>
        <fullName evidence="7 8">Mediator complex subunit 18</fullName>
    </alternativeName>
</protein>
<evidence type="ECO:0000256" key="8">
    <source>
        <dbReference type="RuleBase" id="RU364150"/>
    </source>
</evidence>
<dbReference type="Gene3D" id="2.40.320.10">
    <property type="entry name" value="Hypothetical Protein Pfu-838710-001"/>
    <property type="match status" value="1"/>
</dbReference>
<keyword evidence="10" id="KW-1185">Reference proteome</keyword>
<evidence type="ECO:0000256" key="6">
    <source>
        <dbReference type="ARBA" id="ARBA00023242"/>
    </source>
</evidence>
<comment type="subcellular location">
    <subcellularLocation>
        <location evidence="1 8">Nucleus</location>
    </subcellularLocation>
</comment>
<dbReference type="GO" id="GO:0006369">
    <property type="term" value="P:termination of RNA polymerase II transcription"/>
    <property type="evidence" value="ECO:0007669"/>
    <property type="project" value="TreeGrafter"/>
</dbReference>
<organism evidence="9 10">
    <name type="scientific">Lachnellula suecica</name>
    <dbReference type="NCBI Taxonomy" id="602035"/>
    <lineage>
        <taxon>Eukaryota</taxon>
        <taxon>Fungi</taxon>
        <taxon>Dikarya</taxon>
        <taxon>Ascomycota</taxon>
        <taxon>Pezizomycotina</taxon>
        <taxon>Leotiomycetes</taxon>
        <taxon>Helotiales</taxon>
        <taxon>Lachnaceae</taxon>
        <taxon>Lachnellula</taxon>
    </lineage>
</organism>
<evidence type="ECO:0000256" key="4">
    <source>
        <dbReference type="ARBA" id="ARBA00023015"/>
    </source>
</evidence>
<dbReference type="EMBL" id="QGMK01001442">
    <property type="protein sequence ID" value="TVY68752.1"/>
    <property type="molecule type" value="Genomic_DNA"/>
</dbReference>
<dbReference type="GO" id="GO:0070847">
    <property type="term" value="C:core mediator complex"/>
    <property type="evidence" value="ECO:0007669"/>
    <property type="project" value="TreeGrafter"/>
</dbReference>
<comment type="subunit">
    <text evidence="8">Component of the Mediator complex.</text>
</comment>
<keyword evidence="8" id="KW-0010">Activator</keyword>
<dbReference type="GO" id="GO:0006357">
    <property type="term" value="P:regulation of transcription by RNA polymerase II"/>
    <property type="evidence" value="ECO:0007669"/>
    <property type="project" value="InterPro"/>
</dbReference>
<reference evidence="9 10" key="1">
    <citation type="submission" date="2018-05" db="EMBL/GenBank/DDBJ databases">
        <title>Genome sequencing and assembly of the regulated plant pathogen Lachnellula willkommii and related sister species for the development of diagnostic species identification markers.</title>
        <authorList>
            <person name="Giroux E."/>
            <person name="Bilodeau G."/>
        </authorList>
    </citation>
    <scope>NUCLEOTIDE SEQUENCE [LARGE SCALE GENOMIC DNA]</scope>
    <source>
        <strain evidence="9 10">CBS 268.59</strain>
    </source>
</reference>
<keyword evidence="4 8" id="KW-0805">Transcription regulation</keyword>
<evidence type="ECO:0000313" key="10">
    <source>
        <dbReference type="Proteomes" id="UP000469558"/>
    </source>
</evidence>
<dbReference type="GO" id="GO:0003712">
    <property type="term" value="F:transcription coregulator activity"/>
    <property type="evidence" value="ECO:0007669"/>
    <property type="project" value="InterPro"/>
</dbReference>
<dbReference type="InterPro" id="IPR019095">
    <property type="entry name" value="Mediator_Med18"/>
</dbReference>
<evidence type="ECO:0000256" key="7">
    <source>
        <dbReference type="ARBA" id="ARBA00032012"/>
    </source>
</evidence>
<dbReference type="Proteomes" id="UP000469558">
    <property type="component" value="Unassembled WGS sequence"/>
</dbReference>
<accession>A0A8T9BX32</accession>
<dbReference type="AlphaFoldDB" id="A0A8T9BX32"/>
<gene>
    <name evidence="9" type="primary">srb5</name>
    <name evidence="8" type="synonym">MED18</name>
    <name evidence="9" type="ORF">LSUE1_G006383</name>
</gene>
<dbReference type="PANTHER" id="PTHR13321">
    <property type="entry name" value="MEDIATOR OF RNA POLYMERASE II TRANSCRIPTION, SUBUNIT 18"/>
    <property type="match status" value="1"/>
</dbReference>
<feature type="non-terminal residue" evidence="9">
    <location>
        <position position="1"/>
    </location>
</feature>
<dbReference type="OrthoDB" id="5348092at2759"/>
<evidence type="ECO:0000256" key="3">
    <source>
        <dbReference type="ARBA" id="ARBA00019612"/>
    </source>
</evidence>
<keyword evidence="5 8" id="KW-0804">Transcription</keyword>
<sequence>VIPLPSFCPKLTSSQGNNSSVVSMHELFLASHIANEDLSRTVRILQGYCGMKPVSLLQRRLMFEGPRARTNLKGIDQGFVARQPQPLNSLWMTLHQQLVRQSYILTLIYDVGPDDFGQVEIDGGEEKPILECDQLPGSLRFSDQPDPAGSRPVNTRQIINIDEQRGLCSILQSNGHRFTREIVQESYRFIHNNVIFELSRYLQLPEDAGNKAQPKITTNLPPFQTLISFDPENKWILMASVRVNNGNDPDQMQQGIGELTSVKSEFEGCFDFHMVDRHTLDTRVKI</sequence>
<evidence type="ECO:0000313" key="9">
    <source>
        <dbReference type="EMBL" id="TVY68752.1"/>
    </source>
</evidence>
<dbReference type="Pfam" id="PF09637">
    <property type="entry name" value="Med18"/>
    <property type="match status" value="1"/>
</dbReference>
<comment type="function">
    <text evidence="8">Component of the Mediator complex, a coactivator involved in the regulated transcription of nearly all RNA polymerase II-dependent genes. Mediator functions as a bridge to convey information from gene-specific regulatory proteins to the basal RNA polymerase II transcription machinery. Mediator is recruited to promoters by direct interactions with regulatory proteins and serves as a scaffold for the assembly of a functional preinitiation complex with RNA polymerase II and the general transcription factors.</text>
</comment>
<dbReference type="GO" id="GO:0016592">
    <property type="term" value="C:mediator complex"/>
    <property type="evidence" value="ECO:0007669"/>
    <property type="project" value="InterPro"/>
</dbReference>